<sequence length="131" mass="14972">MIVSLELRSIMINKDQTSHRQPLTIIVKMPTKDFKGALAVRAGVLVSRQLLMFDIDSDIETETALLWRLNELPKGKNVGELATVEVRAIPIRRGNSNTAPRPSRQRPTREYTEQERWWTGRSGLDGEFLGW</sequence>
<accession>D6RKK1</accession>
<dbReference type="VEuPathDB" id="FungiDB:CC1G_13839"/>
<dbReference type="HOGENOM" id="CLU_1927494_0_0_1"/>
<protein>
    <submittedName>
        <fullName evidence="2">Uncharacterized protein</fullName>
    </submittedName>
</protein>
<comment type="caution">
    <text evidence="2">The sequence shown here is derived from an EMBL/GenBank/DDBJ whole genome shotgun (WGS) entry which is preliminary data.</text>
</comment>
<dbReference type="AlphaFoldDB" id="D6RKK1"/>
<dbReference type="Proteomes" id="UP000001861">
    <property type="component" value="Unassembled WGS sequence"/>
</dbReference>
<gene>
    <name evidence="2" type="ORF">CC1G_13839</name>
</gene>
<name>D6RKK1_COPC7</name>
<dbReference type="RefSeq" id="XP_002911804.1">
    <property type="nucleotide sequence ID" value="XM_002911758.1"/>
</dbReference>
<keyword evidence="3" id="KW-1185">Reference proteome</keyword>
<reference evidence="2 3" key="1">
    <citation type="journal article" date="2010" name="Proc. Natl. Acad. Sci. U.S.A.">
        <title>Insights into evolution of multicellular fungi from the assembled chromosomes of the mushroom Coprinopsis cinerea (Coprinus cinereus).</title>
        <authorList>
            <person name="Stajich J.E."/>
            <person name="Wilke S.K."/>
            <person name="Ahren D."/>
            <person name="Au C.H."/>
            <person name="Birren B.W."/>
            <person name="Borodovsky M."/>
            <person name="Burns C."/>
            <person name="Canback B."/>
            <person name="Casselton L.A."/>
            <person name="Cheng C.K."/>
            <person name="Deng J."/>
            <person name="Dietrich F.S."/>
            <person name="Fargo D.C."/>
            <person name="Farman M.L."/>
            <person name="Gathman A.C."/>
            <person name="Goldberg J."/>
            <person name="Guigo R."/>
            <person name="Hoegger P.J."/>
            <person name="Hooker J.B."/>
            <person name="Huggins A."/>
            <person name="James T.Y."/>
            <person name="Kamada T."/>
            <person name="Kilaru S."/>
            <person name="Kodira C."/>
            <person name="Kues U."/>
            <person name="Kupfer D."/>
            <person name="Kwan H.S."/>
            <person name="Lomsadze A."/>
            <person name="Li W."/>
            <person name="Lilly W.W."/>
            <person name="Ma L.J."/>
            <person name="Mackey A.J."/>
            <person name="Manning G."/>
            <person name="Martin F."/>
            <person name="Muraguchi H."/>
            <person name="Natvig D.O."/>
            <person name="Palmerini H."/>
            <person name="Ramesh M.A."/>
            <person name="Rehmeyer C.J."/>
            <person name="Roe B.A."/>
            <person name="Shenoy N."/>
            <person name="Stanke M."/>
            <person name="Ter-Hovhannisyan V."/>
            <person name="Tunlid A."/>
            <person name="Velagapudi R."/>
            <person name="Vision T.J."/>
            <person name="Zeng Q."/>
            <person name="Zolan M.E."/>
            <person name="Pukkila P.J."/>
        </authorList>
    </citation>
    <scope>NUCLEOTIDE SEQUENCE [LARGE SCALE GENOMIC DNA]</scope>
    <source>
        <strain evidence="3">Okayama-7 / 130 / ATCC MYA-4618 / FGSC 9003</strain>
    </source>
</reference>
<evidence type="ECO:0000313" key="3">
    <source>
        <dbReference type="Proteomes" id="UP000001861"/>
    </source>
</evidence>
<dbReference type="InParanoid" id="D6RKK1"/>
<proteinExistence type="predicted"/>
<dbReference type="KEGG" id="cci:CC1G_13839"/>
<dbReference type="EMBL" id="AACS02000002">
    <property type="protein sequence ID" value="EFI28310.1"/>
    <property type="molecule type" value="Genomic_DNA"/>
</dbReference>
<feature type="region of interest" description="Disordered" evidence="1">
    <location>
        <begin position="92"/>
        <end position="114"/>
    </location>
</feature>
<dbReference type="GeneID" id="9378977"/>
<evidence type="ECO:0000256" key="1">
    <source>
        <dbReference type="SAM" id="MobiDB-lite"/>
    </source>
</evidence>
<evidence type="ECO:0000313" key="2">
    <source>
        <dbReference type="EMBL" id="EFI28310.1"/>
    </source>
</evidence>
<organism evidence="2 3">
    <name type="scientific">Coprinopsis cinerea (strain Okayama-7 / 130 / ATCC MYA-4618 / FGSC 9003)</name>
    <name type="common">Inky cap fungus</name>
    <name type="synonym">Hormographiella aspergillata</name>
    <dbReference type="NCBI Taxonomy" id="240176"/>
    <lineage>
        <taxon>Eukaryota</taxon>
        <taxon>Fungi</taxon>
        <taxon>Dikarya</taxon>
        <taxon>Basidiomycota</taxon>
        <taxon>Agaricomycotina</taxon>
        <taxon>Agaricomycetes</taxon>
        <taxon>Agaricomycetidae</taxon>
        <taxon>Agaricales</taxon>
        <taxon>Agaricineae</taxon>
        <taxon>Psathyrellaceae</taxon>
        <taxon>Coprinopsis</taxon>
    </lineage>
</organism>